<protein>
    <submittedName>
        <fullName evidence="1">Uncharacterized protein</fullName>
    </submittedName>
</protein>
<proteinExistence type="predicted"/>
<sequence length="72" mass="7504">MLDAAALLHGLRPQGVAFGFQSGDVGGLHHRAHAVAAETTIRRQEDIGVDRLALLLQAQAAVQLPGLAQQVG</sequence>
<organism evidence="1">
    <name type="scientific">bioreactor metagenome</name>
    <dbReference type="NCBI Taxonomy" id="1076179"/>
    <lineage>
        <taxon>unclassified sequences</taxon>
        <taxon>metagenomes</taxon>
        <taxon>ecological metagenomes</taxon>
    </lineage>
</organism>
<gene>
    <name evidence="1" type="ORF">SDC9_201439</name>
</gene>
<accession>A0A645J2U0</accession>
<comment type="caution">
    <text evidence="1">The sequence shown here is derived from an EMBL/GenBank/DDBJ whole genome shotgun (WGS) entry which is preliminary data.</text>
</comment>
<reference evidence="1" key="1">
    <citation type="submission" date="2019-08" db="EMBL/GenBank/DDBJ databases">
        <authorList>
            <person name="Kucharzyk K."/>
            <person name="Murdoch R.W."/>
            <person name="Higgins S."/>
            <person name="Loffler F."/>
        </authorList>
    </citation>
    <scope>NUCLEOTIDE SEQUENCE</scope>
</reference>
<name>A0A645J2U0_9ZZZZ</name>
<evidence type="ECO:0000313" key="1">
    <source>
        <dbReference type="EMBL" id="MPN53773.1"/>
    </source>
</evidence>
<dbReference type="EMBL" id="VSSQ01121262">
    <property type="protein sequence ID" value="MPN53773.1"/>
    <property type="molecule type" value="Genomic_DNA"/>
</dbReference>
<dbReference type="AlphaFoldDB" id="A0A645J2U0"/>